<feature type="compositionally biased region" description="Low complexity" evidence="1">
    <location>
        <begin position="41"/>
        <end position="52"/>
    </location>
</feature>
<dbReference type="EMBL" id="CAUYUJ010016527">
    <property type="protein sequence ID" value="CAK0866364.1"/>
    <property type="molecule type" value="Genomic_DNA"/>
</dbReference>
<feature type="region of interest" description="Disordered" evidence="1">
    <location>
        <begin position="41"/>
        <end position="68"/>
    </location>
</feature>
<protein>
    <submittedName>
        <fullName evidence="2">Uncharacterized protein</fullName>
    </submittedName>
</protein>
<accession>A0ABN9V376</accession>
<gene>
    <name evidence="2" type="ORF">PCOR1329_LOCUS53559</name>
</gene>
<comment type="caution">
    <text evidence="2">The sequence shown here is derived from an EMBL/GenBank/DDBJ whole genome shotgun (WGS) entry which is preliminary data.</text>
</comment>
<organism evidence="2 3">
    <name type="scientific">Prorocentrum cordatum</name>
    <dbReference type="NCBI Taxonomy" id="2364126"/>
    <lineage>
        <taxon>Eukaryota</taxon>
        <taxon>Sar</taxon>
        <taxon>Alveolata</taxon>
        <taxon>Dinophyceae</taxon>
        <taxon>Prorocentrales</taxon>
        <taxon>Prorocentraceae</taxon>
        <taxon>Prorocentrum</taxon>
    </lineage>
</organism>
<evidence type="ECO:0000313" key="2">
    <source>
        <dbReference type="EMBL" id="CAK0866364.1"/>
    </source>
</evidence>
<feature type="non-terminal residue" evidence="2">
    <location>
        <position position="112"/>
    </location>
</feature>
<feature type="compositionally biased region" description="Basic residues" evidence="1">
    <location>
        <begin position="59"/>
        <end position="68"/>
    </location>
</feature>
<feature type="non-terminal residue" evidence="2">
    <location>
        <position position="1"/>
    </location>
</feature>
<evidence type="ECO:0000313" key="3">
    <source>
        <dbReference type="Proteomes" id="UP001189429"/>
    </source>
</evidence>
<keyword evidence="3" id="KW-1185">Reference proteome</keyword>
<name>A0ABN9V376_9DINO</name>
<proteinExistence type="predicted"/>
<dbReference type="Proteomes" id="UP001189429">
    <property type="component" value="Unassembled WGS sequence"/>
</dbReference>
<evidence type="ECO:0000256" key="1">
    <source>
        <dbReference type="SAM" id="MobiDB-lite"/>
    </source>
</evidence>
<reference evidence="2" key="1">
    <citation type="submission" date="2023-10" db="EMBL/GenBank/DDBJ databases">
        <authorList>
            <person name="Chen Y."/>
            <person name="Shah S."/>
            <person name="Dougan E. K."/>
            <person name="Thang M."/>
            <person name="Chan C."/>
        </authorList>
    </citation>
    <scope>NUCLEOTIDE SEQUENCE [LARGE SCALE GENOMIC DNA]</scope>
</reference>
<sequence length="112" mass="11712">DLALLVRAAVRGAMDAGAPRRTLAAVARSVVSAAAFAAGAAARPAPAAAAAPEPNDKKKERRRRRRARLAARRAAAAAPLGPRLLPRVRRVRLAFLGMVFVEVLFTAADPLA</sequence>